<keyword evidence="2" id="KW-1185">Reference proteome</keyword>
<sequence>MTGLKDLLTDFRIIDGGYVAFAGDEKGGKITGQGTVCNRTLTLEKVDLVAELCYNLMKDLILLWTPRKNNTYVVDMNNPDIKSSMACLLSKASDSESLLWHRTLGVNFLASKDETTGVLKSLILKIEKICKRSVISIRSDNDTEFKNHVLNEFCERKGIYRQFSAARTPHQNGAKAVNTTNYVLNHALVVKAHNKTAYELFLGRKPLIEFFRAFGCSCTLLNTVENLAKFGAIRDECYIIEYSSSQKAYRVYNKRTKIVHGSYYVDWQEANTTNTGTGPDWFYDADIIFNNFIHPAPVVPEPSPSSEPSFIPSIQAEDEFMSFSTRITLATETAPVNSFWHASSGQTAPVNYIVVPLDQNLASDPAVVFDGDSDNNDGPVNILDENLSNLPDQIETPMFIDNEACVKIVKNLIYHSKTKHIDVRVHAIRDAYEKEYIQVLLLNTNDQKADIFTKAFDKSKFLDVVQKLGSKGGSGYTEGHVGQTFQQSFIGRGHPNAIRKGCVTSYVGMIPHDQQDEYFDLILDSADCHRFFRQLSLDQGIILPLNMDDNHLTGDNRYNMVISFHEPVLNEFSDVVIWLLHNKIAYAITWNEAVYKDLIEAFWINAEYKVHYVSKKPHVRSFVRGKEVLINESTVRNALHLEDDRRDPKIIDENEARNRFVQELG</sequence>
<reference evidence="2" key="1">
    <citation type="journal article" date="2022" name="Mol. Ecol. Resour.">
        <title>The genomes of chicory, endive, great burdock and yacon provide insights into Asteraceae palaeo-polyploidization history and plant inulin production.</title>
        <authorList>
            <person name="Fan W."/>
            <person name="Wang S."/>
            <person name="Wang H."/>
            <person name="Wang A."/>
            <person name="Jiang F."/>
            <person name="Liu H."/>
            <person name="Zhao H."/>
            <person name="Xu D."/>
            <person name="Zhang Y."/>
        </authorList>
    </citation>
    <scope>NUCLEOTIDE SEQUENCE [LARGE SCALE GENOMIC DNA]</scope>
    <source>
        <strain evidence="2">cv. Yunnan</strain>
    </source>
</reference>
<evidence type="ECO:0000313" key="2">
    <source>
        <dbReference type="Proteomes" id="UP001056120"/>
    </source>
</evidence>
<protein>
    <submittedName>
        <fullName evidence="1">Uncharacterized protein</fullName>
    </submittedName>
</protein>
<name>A0ACB9ISC6_9ASTR</name>
<organism evidence="1 2">
    <name type="scientific">Smallanthus sonchifolius</name>
    <dbReference type="NCBI Taxonomy" id="185202"/>
    <lineage>
        <taxon>Eukaryota</taxon>
        <taxon>Viridiplantae</taxon>
        <taxon>Streptophyta</taxon>
        <taxon>Embryophyta</taxon>
        <taxon>Tracheophyta</taxon>
        <taxon>Spermatophyta</taxon>
        <taxon>Magnoliopsida</taxon>
        <taxon>eudicotyledons</taxon>
        <taxon>Gunneridae</taxon>
        <taxon>Pentapetalae</taxon>
        <taxon>asterids</taxon>
        <taxon>campanulids</taxon>
        <taxon>Asterales</taxon>
        <taxon>Asteraceae</taxon>
        <taxon>Asteroideae</taxon>
        <taxon>Heliantheae alliance</taxon>
        <taxon>Millerieae</taxon>
        <taxon>Smallanthus</taxon>
    </lineage>
</organism>
<reference evidence="1 2" key="2">
    <citation type="journal article" date="2022" name="Mol. Ecol. Resour.">
        <title>The genomes of chicory, endive, great burdock and yacon provide insights into Asteraceae paleo-polyploidization history and plant inulin production.</title>
        <authorList>
            <person name="Fan W."/>
            <person name="Wang S."/>
            <person name="Wang H."/>
            <person name="Wang A."/>
            <person name="Jiang F."/>
            <person name="Liu H."/>
            <person name="Zhao H."/>
            <person name="Xu D."/>
            <person name="Zhang Y."/>
        </authorList>
    </citation>
    <scope>NUCLEOTIDE SEQUENCE [LARGE SCALE GENOMIC DNA]</scope>
    <source>
        <strain evidence="2">cv. Yunnan</strain>
        <tissue evidence="1">Leaves</tissue>
    </source>
</reference>
<evidence type="ECO:0000313" key="1">
    <source>
        <dbReference type="EMBL" id="KAI3810568.1"/>
    </source>
</evidence>
<comment type="caution">
    <text evidence="1">The sequence shown here is derived from an EMBL/GenBank/DDBJ whole genome shotgun (WGS) entry which is preliminary data.</text>
</comment>
<accession>A0ACB9ISC6</accession>
<dbReference type="Proteomes" id="UP001056120">
    <property type="component" value="Linkage Group LG07"/>
</dbReference>
<gene>
    <name evidence="1" type="ORF">L1987_20187</name>
</gene>
<proteinExistence type="predicted"/>
<dbReference type="EMBL" id="CM042024">
    <property type="protein sequence ID" value="KAI3810568.1"/>
    <property type="molecule type" value="Genomic_DNA"/>
</dbReference>